<dbReference type="Gene3D" id="3.80.10.10">
    <property type="entry name" value="Ribonuclease Inhibitor"/>
    <property type="match status" value="2"/>
</dbReference>
<evidence type="ECO:0000256" key="3">
    <source>
        <dbReference type="ARBA" id="ARBA00022614"/>
    </source>
</evidence>
<evidence type="ECO:0000256" key="4">
    <source>
        <dbReference type="ARBA" id="ARBA00022737"/>
    </source>
</evidence>
<keyword evidence="3" id="KW-0433">Leucine-rich repeat</keyword>
<dbReference type="SUPFAM" id="SSF52075">
    <property type="entry name" value="Outer arm dynein light chain 1"/>
    <property type="match status" value="1"/>
</dbReference>
<evidence type="ECO:0000313" key="9">
    <source>
        <dbReference type="Proteomes" id="UP000593567"/>
    </source>
</evidence>
<dbReference type="GO" id="GO:0070840">
    <property type="term" value="F:dynein complex binding"/>
    <property type="evidence" value="ECO:0007669"/>
    <property type="project" value="TreeGrafter"/>
</dbReference>
<feature type="region of interest" description="Disordered" evidence="7">
    <location>
        <begin position="542"/>
        <end position="570"/>
    </location>
</feature>
<dbReference type="AlphaFoldDB" id="A0A7J7J5Z5"/>
<sequence length="570" mass="64672">MPLIEEITSESEFSDQNGVGELTEKKLCIEQSADPSLSTGKVLSDKSNTSSHDITESGVKIEETVEPAATSPEKVEQPKNDYFRITKAFLKDHCKKLKLYTTPSLNDVLYLHYKGIYEIECLEEYTGLRCLWLECNGIRVIKNLDNQRELRCLYLQQNLIERIENLQPLQQLDTLNLSNNVIKRLENLSCLPVLHSLQISHNKLKHAEDIAHLVDCKELSVIDLSYNKIDDPEVLEIFGAMEHLRVLNLMGNPVIKKIKNYRKTLIVKCKELQYLDDRPVFPKDRACAEAWAAGGVEAEKLEREQWISKERKQISDSVNALLELRNKGEARRHNERLLAEHLAAGGEPDSAPKVDPNSVDWLTGKATRLDTGEMVQTKEGRELEQQEYDAEGTTLQDDVKPVEEITSEDLELPTIKSSNTQQAESIYGNRKQVTRQSDTSAFIDKIVNDCVADPTQLDSSTKNKILITELPDEEVPELTSQPSANLIEDIYGDMPELEDVDEDETTEQTEMSERTHFTGINLIEEIDEKVKEQKADNKTNLTQLEDLLNVPSKPPSTPNVLDTNEFDELD</sequence>
<dbReference type="FunFam" id="3.80.10.10:FF:000166">
    <property type="entry name" value="Dynein assembly factor 1, axonemal"/>
    <property type="match status" value="1"/>
</dbReference>
<dbReference type="EMBL" id="VXIV02003142">
    <property type="protein sequence ID" value="KAF6020858.1"/>
    <property type="molecule type" value="Genomic_DNA"/>
</dbReference>
<dbReference type="Proteomes" id="UP000593567">
    <property type="component" value="Unassembled WGS sequence"/>
</dbReference>
<dbReference type="PANTHER" id="PTHR45973">
    <property type="entry name" value="PROTEIN PHOSPHATASE 1 REGULATORY SUBUNIT SDS22-RELATED"/>
    <property type="match status" value="1"/>
</dbReference>
<evidence type="ECO:0000256" key="1">
    <source>
        <dbReference type="ARBA" id="ARBA00004138"/>
    </source>
</evidence>
<evidence type="ECO:0000256" key="2">
    <source>
        <dbReference type="ARBA" id="ARBA00006453"/>
    </source>
</evidence>
<feature type="compositionally biased region" description="Polar residues" evidence="7">
    <location>
        <begin position="34"/>
        <end position="52"/>
    </location>
</feature>
<protein>
    <submittedName>
        <fullName evidence="8">DNAAF1</fullName>
    </submittedName>
</protein>
<keyword evidence="9" id="KW-1185">Reference proteome</keyword>
<dbReference type="PANTHER" id="PTHR45973:SF9">
    <property type="entry name" value="LEUCINE-RICH REPEAT-CONTAINING PROTEIN 46"/>
    <property type="match status" value="1"/>
</dbReference>
<organism evidence="8 9">
    <name type="scientific">Bugula neritina</name>
    <name type="common">Brown bryozoan</name>
    <name type="synonym">Sertularia neritina</name>
    <dbReference type="NCBI Taxonomy" id="10212"/>
    <lineage>
        <taxon>Eukaryota</taxon>
        <taxon>Metazoa</taxon>
        <taxon>Spiralia</taxon>
        <taxon>Lophotrochozoa</taxon>
        <taxon>Bryozoa</taxon>
        <taxon>Gymnolaemata</taxon>
        <taxon>Cheilostomatida</taxon>
        <taxon>Flustrina</taxon>
        <taxon>Buguloidea</taxon>
        <taxon>Bugulidae</taxon>
        <taxon>Bugula</taxon>
    </lineage>
</organism>
<gene>
    <name evidence="8" type="ORF">EB796_020846</name>
</gene>
<accession>A0A7J7J5Z5</accession>
<evidence type="ECO:0000256" key="7">
    <source>
        <dbReference type="SAM" id="MobiDB-lite"/>
    </source>
</evidence>
<evidence type="ECO:0000256" key="6">
    <source>
        <dbReference type="ARBA" id="ARBA00023273"/>
    </source>
</evidence>
<evidence type="ECO:0000313" key="8">
    <source>
        <dbReference type="EMBL" id="KAF6020858.1"/>
    </source>
</evidence>
<dbReference type="GO" id="GO:0005930">
    <property type="term" value="C:axoneme"/>
    <property type="evidence" value="ECO:0007669"/>
    <property type="project" value="TreeGrafter"/>
</dbReference>
<keyword evidence="6" id="KW-0966">Cell projection</keyword>
<dbReference type="FunFam" id="3.80.10.10:FF:000331">
    <property type="entry name" value="Dynein assembly factor 1, axonemal homolog"/>
    <property type="match status" value="1"/>
</dbReference>
<dbReference type="SMART" id="SM00365">
    <property type="entry name" value="LRR_SD22"/>
    <property type="match status" value="4"/>
</dbReference>
<dbReference type="GO" id="GO:0035082">
    <property type="term" value="P:axoneme assembly"/>
    <property type="evidence" value="ECO:0007669"/>
    <property type="project" value="TreeGrafter"/>
</dbReference>
<evidence type="ECO:0000256" key="5">
    <source>
        <dbReference type="ARBA" id="ARBA00023069"/>
    </source>
</evidence>
<feature type="region of interest" description="Disordered" evidence="7">
    <location>
        <begin position="34"/>
        <end position="58"/>
    </location>
</feature>
<proteinExistence type="inferred from homology"/>
<keyword evidence="5" id="KW-0969">Cilium</keyword>
<comment type="similarity">
    <text evidence="2">Belongs to the DNAAF1 family.</text>
</comment>
<comment type="caution">
    <text evidence="8">The sequence shown here is derived from an EMBL/GenBank/DDBJ whole genome shotgun (WGS) entry which is preliminary data.</text>
</comment>
<dbReference type="Pfam" id="PF14580">
    <property type="entry name" value="LRR_9"/>
    <property type="match status" value="1"/>
</dbReference>
<dbReference type="InterPro" id="IPR001611">
    <property type="entry name" value="Leu-rich_rpt"/>
</dbReference>
<name>A0A7J7J5Z5_BUGNE</name>
<reference evidence="8" key="1">
    <citation type="submission" date="2020-06" db="EMBL/GenBank/DDBJ databases">
        <title>Draft genome of Bugula neritina, a colonial animal packing powerful symbionts and potential medicines.</title>
        <authorList>
            <person name="Rayko M."/>
        </authorList>
    </citation>
    <scope>NUCLEOTIDE SEQUENCE [LARGE SCALE GENOMIC DNA]</scope>
    <source>
        <strain evidence="8">Kwan_BN1</strain>
    </source>
</reference>
<comment type="subcellular location">
    <subcellularLocation>
        <location evidence="1">Cell projection</location>
        <location evidence="1">Cilium</location>
    </subcellularLocation>
</comment>
<dbReference type="PROSITE" id="PS51450">
    <property type="entry name" value="LRR"/>
    <property type="match status" value="3"/>
</dbReference>
<dbReference type="InterPro" id="IPR050576">
    <property type="entry name" value="Cilia_flagella_integrity"/>
</dbReference>
<keyword evidence="4" id="KW-0677">Repeat</keyword>
<dbReference type="OrthoDB" id="1904536at2759"/>
<dbReference type="InterPro" id="IPR032675">
    <property type="entry name" value="LRR_dom_sf"/>
</dbReference>